<feature type="region of interest" description="Disordered" evidence="3">
    <location>
        <begin position="605"/>
        <end position="684"/>
    </location>
</feature>
<feature type="compositionally biased region" description="Basic and acidic residues" evidence="3">
    <location>
        <begin position="1385"/>
        <end position="1399"/>
    </location>
</feature>
<dbReference type="HOGENOM" id="CLU_001004_0_0_1"/>
<feature type="compositionally biased region" description="Low complexity" evidence="3">
    <location>
        <begin position="499"/>
        <end position="518"/>
    </location>
</feature>
<dbReference type="OrthoDB" id="1293114at2759"/>
<feature type="region of interest" description="Disordered" evidence="3">
    <location>
        <begin position="1471"/>
        <end position="1500"/>
    </location>
</feature>
<feature type="compositionally biased region" description="Low complexity" evidence="3">
    <location>
        <begin position="2176"/>
        <end position="2195"/>
    </location>
</feature>
<evidence type="ECO:0000313" key="4">
    <source>
        <dbReference type="EMBL" id="KHN94268.1"/>
    </source>
</evidence>
<evidence type="ECO:0000256" key="1">
    <source>
        <dbReference type="ARBA" id="ARBA00023054"/>
    </source>
</evidence>
<feature type="region of interest" description="Disordered" evidence="3">
    <location>
        <begin position="36"/>
        <end position="62"/>
    </location>
</feature>
<feature type="region of interest" description="Disordered" evidence="3">
    <location>
        <begin position="2155"/>
        <end position="2287"/>
    </location>
</feature>
<dbReference type="EMBL" id="AZHE01000038">
    <property type="protein sequence ID" value="KHN94268.1"/>
    <property type="molecule type" value="Genomic_DNA"/>
</dbReference>
<feature type="region of interest" description="Disordered" evidence="3">
    <location>
        <begin position="1233"/>
        <end position="1325"/>
    </location>
</feature>
<feature type="compositionally biased region" description="Low complexity" evidence="3">
    <location>
        <begin position="1134"/>
        <end position="1143"/>
    </location>
</feature>
<keyword evidence="5" id="KW-1185">Reference proteome</keyword>
<feature type="compositionally biased region" description="Basic and acidic residues" evidence="3">
    <location>
        <begin position="1064"/>
        <end position="1074"/>
    </location>
</feature>
<feature type="region of interest" description="Disordered" evidence="3">
    <location>
        <begin position="176"/>
        <end position="257"/>
    </location>
</feature>
<feature type="compositionally biased region" description="Polar residues" evidence="3">
    <location>
        <begin position="779"/>
        <end position="811"/>
    </location>
</feature>
<dbReference type="GO" id="GO:0005856">
    <property type="term" value="C:cytoskeleton"/>
    <property type="evidence" value="ECO:0007669"/>
    <property type="project" value="TreeGrafter"/>
</dbReference>
<feature type="compositionally biased region" description="Basic and acidic residues" evidence="3">
    <location>
        <begin position="1004"/>
        <end position="1015"/>
    </location>
</feature>
<feature type="compositionally biased region" description="Acidic residues" evidence="3">
    <location>
        <begin position="2277"/>
        <end position="2287"/>
    </location>
</feature>
<feature type="region of interest" description="Disordered" evidence="3">
    <location>
        <begin position="779"/>
        <end position="812"/>
    </location>
</feature>
<feature type="compositionally biased region" description="Basic and acidic residues" evidence="3">
    <location>
        <begin position="176"/>
        <end position="189"/>
    </location>
</feature>
<dbReference type="Proteomes" id="UP000030816">
    <property type="component" value="Unassembled WGS sequence"/>
</dbReference>
<feature type="region of interest" description="Disordered" evidence="3">
    <location>
        <begin position="1375"/>
        <end position="1422"/>
    </location>
</feature>
<proteinExistence type="predicted"/>
<feature type="region of interest" description="Disordered" evidence="3">
    <location>
        <begin position="892"/>
        <end position="917"/>
    </location>
</feature>
<feature type="compositionally biased region" description="Low complexity" evidence="3">
    <location>
        <begin position="2211"/>
        <end position="2224"/>
    </location>
</feature>
<evidence type="ECO:0000256" key="2">
    <source>
        <dbReference type="SAM" id="Coils"/>
    </source>
</evidence>
<feature type="region of interest" description="Disordered" evidence="3">
    <location>
        <begin position="287"/>
        <end position="318"/>
    </location>
</feature>
<dbReference type="RefSeq" id="XP_040675334.1">
    <property type="nucleotide sequence ID" value="XM_040826702.1"/>
</dbReference>
<feature type="compositionally biased region" description="Basic and acidic residues" evidence="3">
    <location>
        <begin position="956"/>
        <end position="976"/>
    </location>
</feature>
<evidence type="ECO:0000256" key="3">
    <source>
        <dbReference type="SAM" id="MobiDB-lite"/>
    </source>
</evidence>
<dbReference type="PANTHER" id="PTHR32083">
    <property type="entry name" value="CILIA AND FLAGELLA-ASSOCIATED PROTEIN 58-RELATED"/>
    <property type="match status" value="1"/>
</dbReference>
<feature type="compositionally biased region" description="Low complexity" evidence="3">
    <location>
        <begin position="450"/>
        <end position="461"/>
    </location>
</feature>
<feature type="region of interest" description="Disordered" evidence="3">
    <location>
        <begin position="443"/>
        <end position="528"/>
    </location>
</feature>
<feature type="compositionally biased region" description="Polar residues" evidence="3">
    <location>
        <begin position="624"/>
        <end position="640"/>
    </location>
</feature>
<keyword evidence="1 2" id="KW-0175">Coiled coil</keyword>
<comment type="caution">
    <text evidence="4">The sequence shown here is derived from an EMBL/GenBank/DDBJ whole genome shotgun (WGS) entry which is preliminary data.</text>
</comment>
<dbReference type="GeneID" id="63742359"/>
<feature type="region of interest" description="Disordered" evidence="3">
    <location>
        <begin position="698"/>
        <end position="764"/>
    </location>
</feature>
<feature type="compositionally biased region" description="Basic and acidic residues" evidence="3">
    <location>
        <begin position="648"/>
        <end position="666"/>
    </location>
</feature>
<evidence type="ECO:0000313" key="5">
    <source>
        <dbReference type="Proteomes" id="UP000030816"/>
    </source>
</evidence>
<feature type="region of interest" description="Disordered" evidence="3">
    <location>
        <begin position="1985"/>
        <end position="2006"/>
    </location>
</feature>
<feature type="compositionally biased region" description="Polar residues" evidence="3">
    <location>
        <begin position="2198"/>
        <end position="2210"/>
    </location>
</feature>
<sequence length="2287" mass="252950">MSHGLTIGPHLLEAGSREDVAINLFGDSCSCSPALSITSTADGEEEDIESSPALPPLPAPELPGRVAQLLRTPPSEISEDTHFGTASWGSPYPRTDHNLRRQSFSSEPSDDSPIHHLNIETPFLRPQPGENHDERRQPQATISAAAAVLANRARRQHRGLTEDWIRTHTTGVVNAEPRHWFSDGSDSEHSSLSGSQSAWFDDSDPRTPRATQRPKPASRKPSPTHLRRRSSVETLKPEELPEVATGRQPSNMSDVELQKTSREVNLTQEGSSPVEPRADIPTAEVAEKSINSSGHDPSREPETPITPMKNKEKPLPMEPLMTPRIKKKVPWRGKNIMVLVPRDEQRGFAGGAPMPLRPEEVERMFSSWRELGYSVNGFDLFVEGYQPLGTDDSQSRQDWPTDNDMARERSERSYKVLLPDLNAWKNYVDELQEAKLRALGVSFAEEEPPESSVSPPTTNPSRQASAMYPSLPFSPPIPTSSTSSTHGLPGYPFPAQLLPASTSPGAPSGASPVSFAPGKFNPRQSISLPTGNSPFQLAHQPQGWSNPAGILQGLNRNDSPLASLNGILSPQSPYGFDGLQQSASPVFNPHQRHQSLQYFPQQMASIASPRLQDVREDDEDDLSKSPSKTPEPTARNSGDTLQAEIDDAEYHLEEQLRNQLEHEDYNPRSTVTKPFAPMQGLNKPSHGLTIAERFANEPGKPMELHHPRPHSRGHSLTQTFFQEQIDEQGLGKLGSLKELPETQKDEDEAQEIETNPSDLGTPVQDFTFSAAFGQHQKTFSTVSNPWQDQDSGAASTRRSSHGSKPSLSKLNVQAPEFKFNPESTFTPGGMYNFTGGFQPAAFQSGVKEVPTSLEPINPVPQFGTSKMHASAPSFSPGRGVFSFSTSGPKFRPDAPSFTPFQPLVTSPAGGRGHAARQDSIFGNVTIPARDIVRPAKKSKAIPIVRPSSRSSAQSPRSEDDNLREGPDGHLVDESRVKRAKSSAPDGDMLPTFAERPEEEEEDVKPDHVSEVKDDNSDAEEGSTYGEQTQLGDTSLSSVITSDHVDTKATTAAPSETSTAEETEETARNPLHLEFEPEVATRVSPSSGLSGHRTRGSEERKSPSATAVPFIPGSASPAAYLPSPGSSKLEEDPAQEVAQEEAAAGSTLQAPRVKLTPKPRGLAASRFARPQSPDLVQQLHVIQSIEDEAVTLSMPELAVVPNASQDKRLIDLGDNREPTFEEIDEVMQQMETDPSMGVNKLPQPPNWQPQPNHSPEYAPAEVLQPPIDGFSRDETGVTPRQFDAISNTTPMLSTELEDPFVDPPISTRSPELANESDDPEIASEPASDWEAAFTGDEYEKLESRAQFFDGRVNEVVGSLLASRLDPLEKTLASIQEALRSRRNTSTRRETRSTSSEMKESDADDEDDEPAPQRSISPRRDRRMEHIRLAVTEAFAAHQRNQPIAPVMEREAPVYDDSAILKALEEMKEHLTASLKTSSLPDEEKEGEVRGRDLLTPGPEDHAQNKINELQAMMMDLAERLSNEQKKTEKEIAERRAAEDAGAEMNRKLQAAETRVEVEIINRSVFDQRVADLEERLRLQEDKTEEEVKARRAAEDRLAEVQRLLRISSEEEGRLRDVLDDKDLRIKSLEQSGGKNAMRMTLLEAAQTNSTKSQTEMTNKFNALDADLKAVRQDNHHWRSEAERADETARRTAGELAHALNENKHLQKSLNTLTAQLEENERLRESWRSKFLSLQDDMGNAAREVAEENARHIKGDQAMCARQEVLEARLQAEAKTRERLEVEMERLQKNERAGMRAINECKRLEGLLSELRTDNHKLQQAASRYQREFEEARESGASEVKRTRMSLQTEIDAANNQVNVIREELEEQNSKLRTELDNVKLEADTARAQNEMLLEEAHSTKAVELEAAERKYQNEIEDMQARYERRVNNATEDASRTEQQLLERLSLSSSKIEHLQDRIIHLEEKLEIAKEAAAAAVQAAKTAGVESGAAPVVSQPPQALKSLGPPDKISPQALRESIMVLQEQLQAREQRVEELEQSLSKVDPDAAAKISKRDDEISWLRELLAVRHGDLQDIISALSRDHYDRDTLKDAAIRLRANLQMEEQERERALNGGSAISLPNIAQSIQAATPRVAQTIGPIAAAWGNWRKSSQPSFRTISGVLSSPVNGGHSTPSKSRRGPSSQSSLLSGLLTPPASGLRQAPTSDNRPQPTAFSSTGRRYTSRGSSSMARDRRGSNSSRRSEKVTASPNTPPRHKERAEQPRTPPMIRQSGYDSDAQPGDFDDHDFFEDD</sequence>
<feature type="compositionally biased region" description="Low complexity" evidence="3">
    <location>
        <begin position="1048"/>
        <end position="1057"/>
    </location>
</feature>
<feature type="compositionally biased region" description="Basic and acidic residues" evidence="3">
    <location>
        <begin position="2226"/>
        <end position="2240"/>
    </location>
</feature>
<feature type="region of interest" description="Disordered" evidence="3">
    <location>
        <begin position="933"/>
        <end position="1159"/>
    </location>
</feature>
<feature type="compositionally biased region" description="Low complexity" evidence="3">
    <location>
        <begin position="945"/>
        <end position="955"/>
    </location>
</feature>
<feature type="compositionally biased region" description="Basic and acidic residues" evidence="3">
    <location>
        <begin position="1485"/>
        <end position="1500"/>
    </location>
</feature>
<name>A0A0B2WK42_METAS</name>
<protein>
    <recommendedName>
        <fullName evidence="6">Myosin class II heavy chain</fullName>
    </recommendedName>
</protein>
<feature type="region of interest" description="Disordered" evidence="3">
    <location>
        <begin position="75"/>
        <end position="138"/>
    </location>
</feature>
<evidence type="ECO:0008006" key="6">
    <source>
        <dbReference type="Google" id="ProtNLM"/>
    </source>
</evidence>
<accession>A0A0B2WK42</accession>
<dbReference type="STRING" id="1081103.A0A0B2WK42"/>
<organism evidence="4 5">
    <name type="scientific">Metarhizium album (strain ARSEF 1941)</name>
    <dbReference type="NCBI Taxonomy" id="1081103"/>
    <lineage>
        <taxon>Eukaryota</taxon>
        <taxon>Fungi</taxon>
        <taxon>Dikarya</taxon>
        <taxon>Ascomycota</taxon>
        <taxon>Pezizomycotina</taxon>
        <taxon>Sordariomycetes</taxon>
        <taxon>Hypocreomycetidae</taxon>
        <taxon>Hypocreales</taxon>
        <taxon>Clavicipitaceae</taxon>
        <taxon>Metarhizium</taxon>
    </lineage>
</organism>
<dbReference type="PANTHER" id="PTHR32083:SF0">
    <property type="entry name" value="CILIA AND FLAGELLA-ASSOCIATED PROTEIN 58"/>
    <property type="match status" value="1"/>
</dbReference>
<feature type="compositionally biased region" description="Polar residues" evidence="3">
    <location>
        <begin position="2155"/>
        <end position="2169"/>
    </location>
</feature>
<gene>
    <name evidence="4" type="ORF">MAM_07904</name>
</gene>
<feature type="coiled-coil region" evidence="2">
    <location>
        <begin position="1761"/>
        <end position="1977"/>
    </location>
</feature>
<reference evidence="4 5" key="1">
    <citation type="journal article" date="2014" name="Proc. Natl. Acad. Sci. U.S.A.">
        <title>Trajectory and genomic determinants of fungal-pathogen speciation and host adaptation.</title>
        <authorList>
            <person name="Hu X."/>
            <person name="Xiao G."/>
            <person name="Zheng P."/>
            <person name="Shang Y."/>
            <person name="Su Y."/>
            <person name="Zhang X."/>
            <person name="Liu X."/>
            <person name="Zhan S."/>
            <person name="St Leger R.J."/>
            <person name="Wang C."/>
        </authorList>
    </citation>
    <scope>NUCLEOTIDE SEQUENCE [LARGE SCALE GENOMIC DNA]</scope>
    <source>
        <strain evidence="4 5">ARSEF 1941</strain>
    </source>
</reference>
<feature type="compositionally biased region" description="Polar residues" evidence="3">
    <location>
        <begin position="1024"/>
        <end position="1040"/>
    </location>
</feature>
<feature type="region of interest" description="Disordered" evidence="3">
    <location>
        <begin position="389"/>
        <end position="410"/>
    </location>
</feature>
<feature type="coiled-coil region" evidence="2">
    <location>
        <begin position="1694"/>
        <end position="1728"/>
    </location>
</feature>